<dbReference type="Pfam" id="PF01565">
    <property type="entry name" value="FAD_binding_4"/>
    <property type="match status" value="1"/>
</dbReference>
<feature type="chain" id="PRO_5040490787" evidence="5">
    <location>
        <begin position="20"/>
        <end position="490"/>
    </location>
</feature>
<dbReference type="PANTHER" id="PTHR42973">
    <property type="entry name" value="BINDING OXIDOREDUCTASE, PUTATIVE (AFU_ORTHOLOGUE AFUA_1G17690)-RELATED"/>
    <property type="match status" value="1"/>
</dbReference>
<keyword evidence="4" id="KW-0560">Oxidoreductase</keyword>
<feature type="signal peptide" evidence="5">
    <location>
        <begin position="1"/>
        <end position="19"/>
    </location>
</feature>
<keyword evidence="8" id="KW-1185">Reference proteome</keyword>
<feature type="domain" description="FAD-binding PCMH-type" evidence="6">
    <location>
        <begin position="68"/>
        <end position="237"/>
    </location>
</feature>
<evidence type="ECO:0000313" key="7">
    <source>
        <dbReference type="EMBL" id="KAF8486356.1"/>
    </source>
</evidence>
<dbReference type="PANTHER" id="PTHR42973:SF13">
    <property type="entry name" value="FAD-BINDING PCMH-TYPE DOMAIN-CONTAINING PROTEIN"/>
    <property type="match status" value="1"/>
</dbReference>
<dbReference type="EMBL" id="WHVB01000002">
    <property type="protein sequence ID" value="KAF8486356.1"/>
    <property type="molecule type" value="Genomic_DNA"/>
</dbReference>
<dbReference type="Gene3D" id="3.30.465.10">
    <property type="match status" value="1"/>
</dbReference>
<evidence type="ECO:0000313" key="8">
    <source>
        <dbReference type="Proteomes" id="UP000759537"/>
    </source>
</evidence>
<dbReference type="InterPro" id="IPR006094">
    <property type="entry name" value="Oxid_FAD_bind_N"/>
</dbReference>
<evidence type="ECO:0000259" key="6">
    <source>
        <dbReference type="PROSITE" id="PS51387"/>
    </source>
</evidence>
<keyword evidence="5" id="KW-0732">Signal</keyword>
<dbReference type="SUPFAM" id="SSF56176">
    <property type="entry name" value="FAD-binding/transporter-associated domain-like"/>
    <property type="match status" value="1"/>
</dbReference>
<reference evidence="7" key="1">
    <citation type="submission" date="2019-10" db="EMBL/GenBank/DDBJ databases">
        <authorList>
            <consortium name="DOE Joint Genome Institute"/>
            <person name="Kuo A."/>
            <person name="Miyauchi S."/>
            <person name="Kiss E."/>
            <person name="Drula E."/>
            <person name="Kohler A."/>
            <person name="Sanchez-Garcia M."/>
            <person name="Andreopoulos B."/>
            <person name="Barry K.W."/>
            <person name="Bonito G."/>
            <person name="Buee M."/>
            <person name="Carver A."/>
            <person name="Chen C."/>
            <person name="Cichocki N."/>
            <person name="Clum A."/>
            <person name="Culley D."/>
            <person name="Crous P.W."/>
            <person name="Fauchery L."/>
            <person name="Girlanda M."/>
            <person name="Hayes R."/>
            <person name="Keri Z."/>
            <person name="LaButti K."/>
            <person name="Lipzen A."/>
            <person name="Lombard V."/>
            <person name="Magnuson J."/>
            <person name="Maillard F."/>
            <person name="Morin E."/>
            <person name="Murat C."/>
            <person name="Nolan M."/>
            <person name="Ohm R."/>
            <person name="Pangilinan J."/>
            <person name="Pereira M."/>
            <person name="Perotto S."/>
            <person name="Peter M."/>
            <person name="Riley R."/>
            <person name="Sitrit Y."/>
            <person name="Stielow B."/>
            <person name="Szollosi G."/>
            <person name="Zifcakova L."/>
            <person name="Stursova M."/>
            <person name="Spatafora J.W."/>
            <person name="Tedersoo L."/>
            <person name="Vaario L.-M."/>
            <person name="Yamada A."/>
            <person name="Yan M."/>
            <person name="Wang P."/>
            <person name="Xu J."/>
            <person name="Bruns T."/>
            <person name="Baldrian P."/>
            <person name="Vilgalys R."/>
            <person name="Henrissat B."/>
            <person name="Grigoriev I.V."/>
            <person name="Hibbett D."/>
            <person name="Nagy L.G."/>
            <person name="Martin F.M."/>
        </authorList>
    </citation>
    <scope>NUCLEOTIDE SEQUENCE</scope>
    <source>
        <strain evidence="7">Prilba</strain>
    </source>
</reference>
<evidence type="ECO:0000256" key="3">
    <source>
        <dbReference type="ARBA" id="ARBA00022827"/>
    </source>
</evidence>
<sequence>MALTTLLLCVFSLILPSHGLPEAVENHNSSDLLCTCNKIAAAISGASQVFFPPAPEYSFDIEHAYSSSNEASACSVEPGSAEDVSEILRILGSTRTPFAVKGGGHTTNPGFSSTRGVHIAMSRFNETKVNSMSGTVEVGAGLTWDQVYEVLEPTGVNVVGGRVFGVGVAGLTLGGGLSYLSNQYGLTVDNVAGYELVLPNGTVTIVTSDDDDLWFGLRGGLNNFGIVTKFIFQTHPQGDIWAGIVYYAENELDAIKEAVINFQQKNDTKASIIVNLAYSSDQFLILVYYFYDAPTPSQVFEDFLAIPATEGNVSTTSFSDFVKSLNFQPVFNGPRTFYGGAPVTQYSHAIFDAFVNQTKFWGAHLSTLDKNVTVISSLEPFDKGLFSHGGRSAYPPDRSHAVLPTSLAVQWSSASLDETMAFALRNISNTIHATALADGQNVSHAAVYVNYALFGTPLKDMYGGNVERLRQIRAAIDPEDVMGLTGGWKF</sequence>
<dbReference type="GO" id="GO:0016491">
    <property type="term" value="F:oxidoreductase activity"/>
    <property type="evidence" value="ECO:0007669"/>
    <property type="project" value="UniProtKB-KW"/>
</dbReference>
<dbReference type="Pfam" id="PF08031">
    <property type="entry name" value="BBE"/>
    <property type="match status" value="1"/>
</dbReference>
<dbReference type="Proteomes" id="UP000759537">
    <property type="component" value="Unassembled WGS sequence"/>
</dbReference>
<dbReference type="OrthoDB" id="2151789at2759"/>
<accession>A0A9P5N525</accession>
<evidence type="ECO:0000256" key="2">
    <source>
        <dbReference type="ARBA" id="ARBA00022630"/>
    </source>
</evidence>
<organism evidence="7 8">
    <name type="scientific">Russula ochroleuca</name>
    <dbReference type="NCBI Taxonomy" id="152965"/>
    <lineage>
        <taxon>Eukaryota</taxon>
        <taxon>Fungi</taxon>
        <taxon>Dikarya</taxon>
        <taxon>Basidiomycota</taxon>
        <taxon>Agaricomycotina</taxon>
        <taxon>Agaricomycetes</taxon>
        <taxon>Russulales</taxon>
        <taxon>Russulaceae</taxon>
        <taxon>Russula</taxon>
    </lineage>
</organism>
<dbReference type="InterPro" id="IPR050416">
    <property type="entry name" value="FAD-linked_Oxidoreductase"/>
</dbReference>
<evidence type="ECO:0000256" key="5">
    <source>
        <dbReference type="SAM" id="SignalP"/>
    </source>
</evidence>
<protein>
    <submittedName>
        <fullName evidence="7">FAD-binding domain-containing protein</fullName>
    </submittedName>
</protein>
<dbReference type="InterPro" id="IPR036318">
    <property type="entry name" value="FAD-bd_PCMH-like_sf"/>
</dbReference>
<dbReference type="InterPro" id="IPR012951">
    <property type="entry name" value="BBE"/>
</dbReference>
<reference evidence="7" key="2">
    <citation type="journal article" date="2020" name="Nat. Commun.">
        <title>Large-scale genome sequencing of mycorrhizal fungi provides insights into the early evolution of symbiotic traits.</title>
        <authorList>
            <person name="Miyauchi S."/>
            <person name="Kiss E."/>
            <person name="Kuo A."/>
            <person name="Drula E."/>
            <person name="Kohler A."/>
            <person name="Sanchez-Garcia M."/>
            <person name="Morin E."/>
            <person name="Andreopoulos B."/>
            <person name="Barry K.W."/>
            <person name="Bonito G."/>
            <person name="Buee M."/>
            <person name="Carver A."/>
            <person name="Chen C."/>
            <person name="Cichocki N."/>
            <person name="Clum A."/>
            <person name="Culley D."/>
            <person name="Crous P.W."/>
            <person name="Fauchery L."/>
            <person name="Girlanda M."/>
            <person name="Hayes R.D."/>
            <person name="Keri Z."/>
            <person name="LaButti K."/>
            <person name="Lipzen A."/>
            <person name="Lombard V."/>
            <person name="Magnuson J."/>
            <person name="Maillard F."/>
            <person name="Murat C."/>
            <person name="Nolan M."/>
            <person name="Ohm R.A."/>
            <person name="Pangilinan J."/>
            <person name="Pereira M.F."/>
            <person name="Perotto S."/>
            <person name="Peter M."/>
            <person name="Pfister S."/>
            <person name="Riley R."/>
            <person name="Sitrit Y."/>
            <person name="Stielow J.B."/>
            <person name="Szollosi G."/>
            <person name="Zifcakova L."/>
            <person name="Stursova M."/>
            <person name="Spatafora J.W."/>
            <person name="Tedersoo L."/>
            <person name="Vaario L.M."/>
            <person name="Yamada A."/>
            <person name="Yan M."/>
            <person name="Wang P."/>
            <person name="Xu J."/>
            <person name="Bruns T."/>
            <person name="Baldrian P."/>
            <person name="Vilgalys R."/>
            <person name="Dunand C."/>
            <person name="Henrissat B."/>
            <person name="Grigoriev I.V."/>
            <person name="Hibbett D."/>
            <person name="Nagy L.G."/>
            <person name="Martin F.M."/>
        </authorList>
    </citation>
    <scope>NUCLEOTIDE SEQUENCE</scope>
    <source>
        <strain evidence="7">Prilba</strain>
    </source>
</reference>
<proteinExistence type="inferred from homology"/>
<dbReference type="GO" id="GO:0071949">
    <property type="term" value="F:FAD binding"/>
    <property type="evidence" value="ECO:0007669"/>
    <property type="project" value="InterPro"/>
</dbReference>
<keyword evidence="2" id="KW-0285">Flavoprotein</keyword>
<dbReference type="PROSITE" id="PS51387">
    <property type="entry name" value="FAD_PCMH"/>
    <property type="match status" value="1"/>
</dbReference>
<evidence type="ECO:0000256" key="4">
    <source>
        <dbReference type="ARBA" id="ARBA00023002"/>
    </source>
</evidence>
<dbReference type="AlphaFoldDB" id="A0A9P5N525"/>
<name>A0A9P5N525_9AGAM</name>
<dbReference type="InterPro" id="IPR016169">
    <property type="entry name" value="FAD-bd_PCMH_sub2"/>
</dbReference>
<comment type="similarity">
    <text evidence="1">Belongs to the oxygen-dependent FAD-linked oxidoreductase family.</text>
</comment>
<comment type="caution">
    <text evidence="7">The sequence shown here is derived from an EMBL/GenBank/DDBJ whole genome shotgun (WGS) entry which is preliminary data.</text>
</comment>
<evidence type="ECO:0000256" key="1">
    <source>
        <dbReference type="ARBA" id="ARBA00005466"/>
    </source>
</evidence>
<dbReference type="InterPro" id="IPR016166">
    <property type="entry name" value="FAD-bd_PCMH"/>
</dbReference>
<keyword evidence="3" id="KW-0274">FAD</keyword>
<gene>
    <name evidence="7" type="ORF">DFH94DRAFT_181760</name>
</gene>